<gene>
    <name evidence="9" type="ORF">CDL15_Pgr022739</name>
</gene>
<feature type="region of interest" description="Disordered" evidence="5">
    <location>
        <begin position="767"/>
        <end position="794"/>
    </location>
</feature>
<dbReference type="InterPro" id="IPR023213">
    <property type="entry name" value="CAT-like_dom_sf"/>
</dbReference>
<dbReference type="SUPFAM" id="SSF51230">
    <property type="entry name" value="Single hybrid motif"/>
    <property type="match status" value="2"/>
</dbReference>
<feature type="region of interest" description="Disordered" evidence="5">
    <location>
        <begin position="366"/>
        <end position="405"/>
    </location>
</feature>
<feature type="region of interest" description="Disordered" evidence="5">
    <location>
        <begin position="299"/>
        <end position="323"/>
    </location>
</feature>
<keyword evidence="6" id="KW-1133">Transmembrane helix</keyword>
<dbReference type="PROSITE" id="PS50968">
    <property type="entry name" value="BIOTINYL_LIPOYL"/>
    <property type="match status" value="2"/>
</dbReference>
<evidence type="ECO:0000313" key="9">
    <source>
        <dbReference type="EMBL" id="OWM87626.1"/>
    </source>
</evidence>
<dbReference type="EMBL" id="MTKT01000813">
    <property type="protein sequence ID" value="OWM87626.1"/>
    <property type="molecule type" value="Genomic_DNA"/>
</dbReference>
<sequence>MALSRLRNPVISRGVSIARARFLSSTAPSRFLSRSSNGRASPTVDRRVSRSSSFPISTGACDNLLKHKLQIGVRFFSAGDVPHTVLGMPALSPTMNQGNIAKWRKKEGDKIEVGDVLCEIETDKATLEFESLEEGYLAKILVPEGSKDVPVGQPIAITVEEAEYIQKVPASVTGGSDAKAEKVSDQNIKSNDKVHETSSSKINTSELPPHVIVDMPALSPTMNQGNIAKWRKKEGEKIEVGDVICEIETDKATLEFESLEEGHLAKILAPEGSKDVSVGQPIAITVEDPNDIEAVKTSVGSSPIQEEKPVHQEAKTEIAPGKSSIQRISPAAKILITEHGLDISALKASGAHGTLLKGDVLAAIRSGKASPRPSSSKETPSHEVSQKPATKVPESRAAAQQPDSFEDLPNSQIRKVIAKRLLESKQNTPHLYLSTDVTLDPLLSFRKELKEQHDVKVSVNDIVIKAVAVALRNVPEANAFWDAEKGEVIRCDSIDISVAVATEKGLMTPIIRNADQKTISSISMEVKELAEKARAGKLKPDEFQGGTFRFVDWAVLLCFFTYPKTSYSSVVFLLNFMQYLQPRNVSSRPFLCHNQSSTGTVDITPLLPEIFGSDPLYDSAFFHLQAGILAVGRGNKVVEPVTGADGVEQPAVVNKMRLTLSADHRVFDGKVGAWKAVKSIEHSCQFAPSDFSVSSLPAETLSDLNPNIESIPPPLFILELRQQSLSLSSATMAEAAEVASKEDSKDQRNIFSLFGNFFKFPFPKNEPKSEVTAATTEGDEAASEKRDVVSFPYKPLEAPPPLKLEAEEESGKTSNPLILWQVYALGGFLILRWVWGRWKERKAAKGDNDEGSDDYHSPADDSSSY</sequence>
<dbReference type="GO" id="GO:0016746">
    <property type="term" value="F:acyltransferase activity"/>
    <property type="evidence" value="ECO:0007669"/>
    <property type="project" value="UniProtKB-KW"/>
</dbReference>
<protein>
    <recommendedName>
        <fullName evidence="4">Dihydrolipoamide acetyltransferase component of pyruvate dehydrogenase complex</fullName>
        <ecNumber evidence="4">2.3.1.-</ecNumber>
    </recommendedName>
</protein>
<dbReference type="InterPro" id="IPR000089">
    <property type="entry name" value="Biotin_lipoyl"/>
</dbReference>
<organism evidence="9 10">
    <name type="scientific">Punica granatum</name>
    <name type="common">Pomegranate</name>
    <dbReference type="NCBI Taxonomy" id="22663"/>
    <lineage>
        <taxon>Eukaryota</taxon>
        <taxon>Viridiplantae</taxon>
        <taxon>Streptophyta</taxon>
        <taxon>Embryophyta</taxon>
        <taxon>Tracheophyta</taxon>
        <taxon>Spermatophyta</taxon>
        <taxon>Magnoliopsida</taxon>
        <taxon>eudicotyledons</taxon>
        <taxon>Gunneridae</taxon>
        <taxon>Pentapetalae</taxon>
        <taxon>rosids</taxon>
        <taxon>malvids</taxon>
        <taxon>Myrtales</taxon>
        <taxon>Lythraceae</taxon>
        <taxon>Punica</taxon>
    </lineage>
</organism>
<keyword evidence="6" id="KW-0812">Transmembrane</keyword>
<feature type="domain" description="Peripheral subunit-binding (PSBD)" evidence="8">
    <location>
        <begin position="327"/>
        <end position="364"/>
    </location>
</feature>
<feature type="region of interest" description="Disordered" evidence="5">
    <location>
        <begin position="842"/>
        <end position="865"/>
    </location>
</feature>
<dbReference type="InterPro" id="IPR004167">
    <property type="entry name" value="PSBD"/>
</dbReference>
<dbReference type="SUPFAM" id="SSF47005">
    <property type="entry name" value="Peripheral subunit-binding domain of 2-oxo acid dehydrogenase complex"/>
    <property type="match status" value="1"/>
</dbReference>
<proteinExistence type="inferred from homology"/>
<evidence type="ECO:0000256" key="5">
    <source>
        <dbReference type="SAM" id="MobiDB-lite"/>
    </source>
</evidence>
<reference evidence="10" key="1">
    <citation type="journal article" date="2017" name="Plant J.">
        <title>The pomegranate (Punica granatum L.) genome and the genomics of punicalagin biosynthesis.</title>
        <authorList>
            <person name="Qin G."/>
            <person name="Xu C."/>
            <person name="Ming R."/>
            <person name="Tang H."/>
            <person name="Guyot R."/>
            <person name="Kramer E.M."/>
            <person name="Hu Y."/>
            <person name="Yi X."/>
            <person name="Qi Y."/>
            <person name="Xu X."/>
            <person name="Gao Z."/>
            <person name="Pan H."/>
            <person name="Jian J."/>
            <person name="Tian Y."/>
            <person name="Yue Z."/>
            <person name="Xu Y."/>
        </authorList>
    </citation>
    <scope>NUCLEOTIDE SEQUENCE [LARGE SCALE GENOMIC DNA]</scope>
    <source>
        <strain evidence="10">cv. Dabenzi</strain>
    </source>
</reference>
<keyword evidence="2 4" id="KW-0450">Lipoyl</keyword>
<feature type="domain" description="Lipoyl-binding" evidence="7">
    <location>
        <begin position="210"/>
        <end position="286"/>
    </location>
</feature>
<evidence type="ECO:0000256" key="6">
    <source>
        <dbReference type="SAM" id="Phobius"/>
    </source>
</evidence>
<dbReference type="PROSITE" id="PS51826">
    <property type="entry name" value="PSBD"/>
    <property type="match status" value="1"/>
</dbReference>
<evidence type="ECO:0000256" key="4">
    <source>
        <dbReference type="RuleBase" id="RU003423"/>
    </source>
</evidence>
<feature type="domain" description="Lipoyl-binding" evidence="7">
    <location>
        <begin position="83"/>
        <end position="159"/>
    </location>
</feature>
<dbReference type="Gene3D" id="4.10.320.10">
    <property type="entry name" value="E3-binding domain"/>
    <property type="match status" value="1"/>
</dbReference>
<dbReference type="PROSITE" id="PS00189">
    <property type="entry name" value="LIPOYL"/>
    <property type="match status" value="2"/>
</dbReference>
<dbReference type="GO" id="GO:0045254">
    <property type="term" value="C:pyruvate dehydrogenase complex"/>
    <property type="evidence" value="ECO:0007669"/>
    <property type="project" value="InterPro"/>
</dbReference>
<dbReference type="PANTHER" id="PTHR23151:SF90">
    <property type="entry name" value="DIHYDROLIPOYLLYSINE-RESIDUE ACETYLTRANSFERASE COMPONENT OF PYRUVATE DEHYDROGENASE COMPLEX, MITOCHONDRIAL-RELATED"/>
    <property type="match status" value="1"/>
</dbReference>
<keyword evidence="6" id="KW-0472">Membrane</keyword>
<feature type="transmembrane region" description="Helical" evidence="6">
    <location>
        <begin position="817"/>
        <end position="835"/>
    </location>
</feature>
<evidence type="ECO:0000256" key="3">
    <source>
        <dbReference type="ARBA" id="ARBA00022946"/>
    </source>
</evidence>
<feature type="compositionally biased region" description="Basic and acidic residues" evidence="5">
    <location>
        <begin position="305"/>
        <end position="316"/>
    </location>
</feature>
<comment type="similarity">
    <text evidence="1 4">Belongs to the 2-oxoacid dehydrogenase family.</text>
</comment>
<dbReference type="Pfam" id="PF00198">
    <property type="entry name" value="2-oxoacid_dh"/>
    <property type="match status" value="1"/>
</dbReference>
<feature type="region of interest" description="Disordered" evidence="5">
    <location>
        <begin position="30"/>
        <end position="49"/>
    </location>
</feature>
<comment type="caution">
    <text evidence="9">The sequence shown here is derived from an EMBL/GenBank/DDBJ whole genome shotgun (WGS) entry which is preliminary data.</text>
</comment>
<evidence type="ECO:0000259" key="8">
    <source>
        <dbReference type="PROSITE" id="PS51826"/>
    </source>
</evidence>
<evidence type="ECO:0000259" key="7">
    <source>
        <dbReference type="PROSITE" id="PS50968"/>
    </source>
</evidence>
<dbReference type="CDD" id="cd06849">
    <property type="entry name" value="lipoyl_domain"/>
    <property type="match status" value="2"/>
</dbReference>
<evidence type="ECO:0000256" key="1">
    <source>
        <dbReference type="ARBA" id="ARBA00007317"/>
    </source>
</evidence>
<dbReference type="Proteomes" id="UP000197138">
    <property type="component" value="Unassembled WGS sequence"/>
</dbReference>
<dbReference type="Pfam" id="PF00364">
    <property type="entry name" value="Biotin_lipoyl"/>
    <property type="match status" value="2"/>
</dbReference>
<evidence type="ECO:0000313" key="10">
    <source>
        <dbReference type="Proteomes" id="UP000197138"/>
    </source>
</evidence>
<feature type="compositionally biased region" description="Polar residues" evidence="5">
    <location>
        <begin position="30"/>
        <end position="40"/>
    </location>
</feature>
<keyword evidence="4" id="KW-0808">Transferase</keyword>
<accession>A0A218XSJ1</accession>
<dbReference type="AlphaFoldDB" id="A0A218XSJ1"/>
<dbReference type="EC" id="2.3.1.-" evidence="4"/>
<dbReference type="InterPro" id="IPR045257">
    <property type="entry name" value="E2/Pdx1"/>
</dbReference>
<dbReference type="SUPFAM" id="SSF52777">
    <property type="entry name" value="CoA-dependent acyltransferases"/>
    <property type="match status" value="1"/>
</dbReference>
<feature type="region of interest" description="Disordered" evidence="5">
    <location>
        <begin position="175"/>
        <end position="204"/>
    </location>
</feature>
<keyword evidence="4" id="KW-0012">Acyltransferase</keyword>
<evidence type="ECO:0000256" key="2">
    <source>
        <dbReference type="ARBA" id="ARBA00022823"/>
    </source>
</evidence>
<feature type="compositionally biased region" description="Basic and acidic residues" evidence="5">
    <location>
        <begin position="842"/>
        <end position="859"/>
    </location>
</feature>
<dbReference type="InterPro" id="IPR036625">
    <property type="entry name" value="E3-bd_dom_sf"/>
</dbReference>
<dbReference type="Gene3D" id="2.40.50.100">
    <property type="match status" value="2"/>
</dbReference>
<feature type="compositionally biased region" description="Basic and acidic residues" evidence="5">
    <location>
        <begin position="178"/>
        <end position="198"/>
    </location>
</feature>
<dbReference type="Gene3D" id="3.30.559.10">
    <property type="entry name" value="Chloramphenicol acetyltransferase-like domain"/>
    <property type="match status" value="2"/>
</dbReference>
<dbReference type="InterPro" id="IPR001078">
    <property type="entry name" value="2-oxoacid_DH_actylTfrase"/>
</dbReference>
<name>A0A218XSJ1_PUNGR</name>
<dbReference type="InterPro" id="IPR011053">
    <property type="entry name" value="Single_hybrid_motif"/>
</dbReference>
<comment type="cofactor">
    <cofactor evidence="4">
        <name>(R)-lipoate</name>
        <dbReference type="ChEBI" id="CHEBI:83088"/>
    </cofactor>
</comment>
<dbReference type="FunFam" id="2.40.50.100:FF:000010">
    <property type="entry name" value="Acetyltransferase component of pyruvate dehydrogenase complex"/>
    <property type="match status" value="2"/>
</dbReference>
<dbReference type="InterPro" id="IPR003016">
    <property type="entry name" value="2-oxoA_DH_lipoyl-BS"/>
</dbReference>
<dbReference type="GO" id="GO:0005739">
    <property type="term" value="C:mitochondrion"/>
    <property type="evidence" value="ECO:0007669"/>
    <property type="project" value="TreeGrafter"/>
</dbReference>
<dbReference type="PANTHER" id="PTHR23151">
    <property type="entry name" value="DIHYDROLIPOAMIDE ACETYL/SUCCINYL-TRANSFERASE-RELATED"/>
    <property type="match status" value="1"/>
</dbReference>
<keyword evidence="3" id="KW-0809">Transit peptide</keyword>
<dbReference type="GO" id="GO:0006086">
    <property type="term" value="P:pyruvate decarboxylation to acetyl-CoA"/>
    <property type="evidence" value="ECO:0007669"/>
    <property type="project" value="InterPro"/>
</dbReference>
<dbReference type="Pfam" id="PF02817">
    <property type="entry name" value="E3_binding"/>
    <property type="match status" value="1"/>
</dbReference>